<protein>
    <recommendedName>
        <fullName evidence="4">Lipoprotein</fullName>
    </recommendedName>
</protein>
<dbReference type="PROSITE" id="PS51257">
    <property type="entry name" value="PROKAR_LIPOPROTEIN"/>
    <property type="match status" value="1"/>
</dbReference>
<dbReference type="OrthoDB" id="390856at2"/>
<organism evidence="2 3">
    <name type="scientific">Spiroplasma kunkelii CR2-3x</name>
    <dbReference type="NCBI Taxonomy" id="273035"/>
    <lineage>
        <taxon>Bacteria</taxon>
        <taxon>Bacillati</taxon>
        <taxon>Mycoplasmatota</taxon>
        <taxon>Mollicutes</taxon>
        <taxon>Entomoplasmatales</taxon>
        <taxon>Spiroplasmataceae</taxon>
        <taxon>Spiroplasma</taxon>
    </lineage>
</organism>
<proteinExistence type="predicted"/>
<dbReference type="AlphaFoldDB" id="A0A0K2JIM4"/>
<keyword evidence="1" id="KW-0732">Signal</keyword>
<evidence type="ECO:0008006" key="4">
    <source>
        <dbReference type="Google" id="ProtNLM"/>
    </source>
</evidence>
<evidence type="ECO:0000256" key="1">
    <source>
        <dbReference type="SAM" id="SignalP"/>
    </source>
</evidence>
<dbReference type="KEGG" id="skn:SKUN_001216"/>
<keyword evidence="3" id="KW-1185">Reference proteome</keyword>
<evidence type="ECO:0000313" key="2">
    <source>
        <dbReference type="EMBL" id="ALA98091.1"/>
    </source>
</evidence>
<evidence type="ECO:0000313" key="3">
    <source>
        <dbReference type="Proteomes" id="UP000062963"/>
    </source>
</evidence>
<feature type="chain" id="PRO_5005479715" description="Lipoprotein" evidence="1">
    <location>
        <begin position="20"/>
        <end position="538"/>
    </location>
</feature>
<dbReference type="Proteomes" id="UP000062963">
    <property type="component" value="Chromosome"/>
</dbReference>
<dbReference type="EMBL" id="CP010899">
    <property type="protein sequence ID" value="ALA98091.1"/>
    <property type="molecule type" value="Genomic_DNA"/>
</dbReference>
<gene>
    <name evidence="2" type="ORF">SKUN_001216</name>
</gene>
<name>A0A0K2JIM4_SPIKU</name>
<accession>A0A0K2JIM4</accession>
<reference evidence="2 3" key="1">
    <citation type="journal article" date="2015" name="Genome Announc.">
        <title>Complete Genome Sequence of Spiroplasma kunkelii Strain CR2-3x, Causal Agent of Corn Stunt Disease in Zea mays L.</title>
        <authorList>
            <person name="Davis R.E."/>
            <person name="Shao J."/>
            <person name="Dally E.L."/>
            <person name="Zhao Y."/>
            <person name="Gasparich G.E."/>
            <person name="Gaynor B.J."/>
            <person name="Athey J.C."/>
            <person name="Harrison N.A."/>
            <person name="Donofrio N."/>
        </authorList>
    </citation>
    <scope>NUCLEOTIDE SEQUENCE [LARGE SCALE GENOMIC DNA]</scope>
    <source>
        <strain evidence="2 3">CR2-3x</strain>
    </source>
</reference>
<feature type="signal peptide" evidence="1">
    <location>
        <begin position="1"/>
        <end position="19"/>
    </location>
</feature>
<dbReference type="PATRIC" id="fig|273035.7.peg.1497"/>
<sequence>MKKLLAMLGVAIFSVVSVGSVISCKNALNNNHDNNENEIDYNGDLKILNDITKAASNEIQKYTAEKTLIDTNSYSNIDFENLFSMVINDHQKEILEEEDDKVAPFLATLKTGFMAVFNNINQEITNKYLNYYPNSFPLNIEADSVNFILNFIDIEKLGKLAYINTEGLKAVRLDFKFNVNIKFKKLETVVPFLIQYTITNDIDKMQKILKAVVEQISKSIIKFFNEKMSDDIIVDKNETFKSIYDNFDLNYAYDHSMLDTIVQKELEKGLKEDDTLGELGENITYASDEKILILLNSIINPDTNGVIPVLPYDEKYSWVNTGYAPDKLTPENFLEFYGEKLNILTASTAEKLQLGQFKINLAKILVAGLPLSGISVNDNKPIYINVGITRAGMIKKIENFGRIIAAFYKYFQITWDIIVHMEGVIFLPIKKWETLNNQFAKNPDLSLQTIWNNYLREFKEQPEIKILPDIEKFWVTAHNKFNVDIGTDRAFTWHYGWYNELKFRFGVNQTTNNIYYTPWPIDKYRISFKPEDYVYPSS</sequence>
<dbReference type="RefSeq" id="WP_053391196.1">
    <property type="nucleotide sequence ID" value="NZ_CP010899.1"/>
</dbReference>